<protein>
    <submittedName>
        <fullName evidence="3">Uncharacterized protein</fullName>
    </submittedName>
</protein>
<keyword evidence="2" id="KW-1185">Reference proteome</keyword>
<name>A0A5S6QS44_TRIMR</name>
<evidence type="ECO:0000313" key="3">
    <source>
        <dbReference type="WBParaSite" id="TMUE_2000009973.1"/>
    </source>
</evidence>
<dbReference type="AlphaFoldDB" id="A0A5S6QS44"/>
<evidence type="ECO:0000256" key="1">
    <source>
        <dbReference type="SAM" id="MobiDB-lite"/>
    </source>
</evidence>
<reference evidence="3" key="1">
    <citation type="submission" date="2019-12" db="UniProtKB">
        <authorList>
            <consortium name="WormBaseParasite"/>
        </authorList>
    </citation>
    <scope>IDENTIFICATION</scope>
</reference>
<proteinExistence type="predicted"/>
<accession>A0A5S6QS44</accession>
<evidence type="ECO:0000313" key="2">
    <source>
        <dbReference type="Proteomes" id="UP000046395"/>
    </source>
</evidence>
<dbReference type="WBParaSite" id="TMUE_2000009973.1">
    <property type="protein sequence ID" value="TMUE_2000009973.1"/>
    <property type="gene ID" value="WBGene00300792"/>
</dbReference>
<sequence length="120" mass="14067">MLRTSLGEWNDNFLRNCPRERTAHDHYVHVSAVSLLGRTMGRYYAERNDGQNSYCQQRRWAHRPFYWDNQAQRRLFVRGAMSDSSDSRSKWTRKETCPAGSVAPHLEAGESPELPRRILN</sequence>
<organism evidence="2 3">
    <name type="scientific">Trichuris muris</name>
    <name type="common">Mouse whipworm</name>
    <dbReference type="NCBI Taxonomy" id="70415"/>
    <lineage>
        <taxon>Eukaryota</taxon>
        <taxon>Metazoa</taxon>
        <taxon>Ecdysozoa</taxon>
        <taxon>Nematoda</taxon>
        <taxon>Enoplea</taxon>
        <taxon>Dorylaimia</taxon>
        <taxon>Trichinellida</taxon>
        <taxon>Trichuridae</taxon>
        <taxon>Trichuris</taxon>
    </lineage>
</organism>
<feature type="region of interest" description="Disordered" evidence="1">
    <location>
        <begin position="79"/>
        <end position="120"/>
    </location>
</feature>
<dbReference type="Proteomes" id="UP000046395">
    <property type="component" value="Unassembled WGS sequence"/>
</dbReference>
<feature type="compositionally biased region" description="Basic and acidic residues" evidence="1">
    <location>
        <begin position="85"/>
        <end position="96"/>
    </location>
</feature>